<dbReference type="InterPro" id="IPR014752">
    <property type="entry name" value="Arrestin-like_C"/>
</dbReference>
<proteinExistence type="inferred from homology"/>
<dbReference type="InterPro" id="IPR011021">
    <property type="entry name" value="Arrestin-like_N"/>
</dbReference>
<feature type="domain" description="Arrestin C-terminal-like" evidence="3">
    <location>
        <begin position="160"/>
        <end position="288"/>
    </location>
</feature>
<organism evidence="4 5">
    <name type="scientific">Poecilia reticulata</name>
    <name type="common">Guppy</name>
    <name type="synonym">Acanthophacelus reticulatus</name>
    <dbReference type="NCBI Taxonomy" id="8081"/>
    <lineage>
        <taxon>Eukaryota</taxon>
        <taxon>Metazoa</taxon>
        <taxon>Chordata</taxon>
        <taxon>Craniata</taxon>
        <taxon>Vertebrata</taxon>
        <taxon>Euteleostomi</taxon>
        <taxon>Actinopterygii</taxon>
        <taxon>Neopterygii</taxon>
        <taxon>Teleostei</taxon>
        <taxon>Neoteleostei</taxon>
        <taxon>Acanthomorphata</taxon>
        <taxon>Ovalentaria</taxon>
        <taxon>Atherinomorphae</taxon>
        <taxon>Cyprinodontiformes</taxon>
        <taxon>Poeciliidae</taxon>
        <taxon>Poeciliinae</taxon>
        <taxon>Poecilia</taxon>
    </lineage>
</organism>
<reference evidence="4" key="2">
    <citation type="submission" date="2025-08" db="UniProtKB">
        <authorList>
            <consortium name="Ensembl"/>
        </authorList>
    </citation>
    <scope>IDENTIFICATION</scope>
    <source>
        <strain evidence="4">Guanapo</strain>
    </source>
</reference>
<dbReference type="OMA" id="SFNQWPQ"/>
<evidence type="ECO:0000313" key="4">
    <source>
        <dbReference type="Ensembl" id="ENSPREP00000007150.1"/>
    </source>
</evidence>
<evidence type="ECO:0000256" key="1">
    <source>
        <dbReference type="ARBA" id="ARBA00005298"/>
    </source>
</evidence>
<protein>
    <submittedName>
        <fullName evidence="4">Arrestin domain-containing protein 3-like</fullName>
    </submittedName>
</protein>
<name>A0A3P9NC56_POERE</name>
<evidence type="ECO:0000313" key="5">
    <source>
        <dbReference type="Proteomes" id="UP000242638"/>
    </source>
</evidence>
<dbReference type="Bgee" id="ENSPREG00000004907">
    <property type="expression patterns" value="Expressed in caudal fin and 1 other cell type or tissue"/>
</dbReference>
<dbReference type="SUPFAM" id="SSF81296">
    <property type="entry name" value="E set domains"/>
    <property type="match status" value="2"/>
</dbReference>
<dbReference type="PANTHER" id="PTHR11188:SF135">
    <property type="entry name" value="ARRESTIN DOMAIN CONTAINING 3-LIKE-RELATED"/>
    <property type="match status" value="1"/>
</dbReference>
<evidence type="ECO:0000259" key="3">
    <source>
        <dbReference type="SMART" id="SM01017"/>
    </source>
</evidence>
<dbReference type="AlphaFoldDB" id="A0A3P9NC56"/>
<evidence type="ECO:0000256" key="2">
    <source>
        <dbReference type="SAM" id="MobiDB-lite"/>
    </source>
</evidence>
<dbReference type="SMART" id="SM01017">
    <property type="entry name" value="Arrestin_C"/>
    <property type="match status" value="1"/>
</dbReference>
<sequence>MFRINDLRIICEDANRDGPFSEGDTVTGLVSFNLSKQTKVKSVSVKLKGDGQVHWTEGSGDDERSYSASKRYLKVKDLSLKCLISLTFYAGSVLPQGTNQFMFRLRIPQEDLPSSFKGISGSIVYKVEAQICRKWHLDSTVKKEIQFLSRSIQNTRQCPQSNSVIKKMGVFSKDFSVIKTGGTLSAFAKISNGSSKSMKPKFSLLQRIVYIAGGSKNISEKSLCKKVGDAIKPNSEETVSCTIDVPPDAIYTLNNCDLISVEYYLKVYLDISFAFDPVVAFPLIIAPAVALDHCEDLGPYPGGPAGAQSYSDFSSAAVYPSEFNPVPISTGAFGYPTLEDQPPLYSSLFPDGQGTTGKSEPKSAGLHHQVASGAPSKEAAGC</sequence>
<dbReference type="Pfam" id="PF02752">
    <property type="entry name" value="Arrestin_C"/>
    <property type="match status" value="1"/>
</dbReference>
<dbReference type="GeneTree" id="ENSGT00940000164012"/>
<dbReference type="GO" id="GO:0007399">
    <property type="term" value="P:nervous system development"/>
    <property type="evidence" value="ECO:0007669"/>
    <property type="project" value="UniProtKB-ARBA"/>
</dbReference>
<feature type="region of interest" description="Disordered" evidence="2">
    <location>
        <begin position="346"/>
        <end position="382"/>
    </location>
</feature>
<dbReference type="GO" id="GO:0005737">
    <property type="term" value="C:cytoplasm"/>
    <property type="evidence" value="ECO:0007669"/>
    <property type="project" value="TreeGrafter"/>
</dbReference>
<dbReference type="InterPro" id="IPR014756">
    <property type="entry name" value="Ig_E-set"/>
</dbReference>
<dbReference type="STRING" id="8081.ENSPREP00000007150"/>
<reference evidence="5" key="1">
    <citation type="submission" date="2013-11" db="EMBL/GenBank/DDBJ databases">
        <title>The genomic landscape of the Guanapo guppy.</title>
        <authorList>
            <person name="Kuenstner A."/>
            <person name="Dreyer C."/>
        </authorList>
    </citation>
    <scope>NUCLEOTIDE SEQUENCE</scope>
    <source>
        <strain evidence="5">Guanapo</strain>
    </source>
</reference>
<dbReference type="Ensembl" id="ENSPRET00000007241.1">
    <property type="protein sequence ID" value="ENSPREP00000007150.1"/>
    <property type="gene ID" value="ENSPREG00000004907.1"/>
</dbReference>
<keyword evidence="5" id="KW-1185">Reference proteome</keyword>
<reference evidence="4" key="3">
    <citation type="submission" date="2025-09" db="UniProtKB">
        <authorList>
            <consortium name="Ensembl"/>
        </authorList>
    </citation>
    <scope>IDENTIFICATION</scope>
    <source>
        <strain evidence="4">Guanapo</strain>
    </source>
</reference>
<dbReference type="Pfam" id="PF00339">
    <property type="entry name" value="Arrestin_N"/>
    <property type="match status" value="1"/>
</dbReference>
<dbReference type="GO" id="GO:0015031">
    <property type="term" value="P:protein transport"/>
    <property type="evidence" value="ECO:0007669"/>
    <property type="project" value="TreeGrafter"/>
</dbReference>
<dbReference type="PANTHER" id="PTHR11188">
    <property type="entry name" value="ARRESTIN DOMAIN CONTAINING PROTEIN"/>
    <property type="match status" value="1"/>
</dbReference>
<accession>A0A3P9NC56</accession>
<dbReference type="InterPro" id="IPR011022">
    <property type="entry name" value="Arrestin_C-like"/>
</dbReference>
<dbReference type="Gene3D" id="2.60.40.640">
    <property type="match status" value="2"/>
</dbReference>
<dbReference type="GO" id="GO:0005886">
    <property type="term" value="C:plasma membrane"/>
    <property type="evidence" value="ECO:0007669"/>
    <property type="project" value="TreeGrafter"/>
</dbReference>
<comment type="similarity">
    <text evidence="1">Belongs to the arrestin family.</text>
</comment>
<dbReference type="InterPro" id="IPR050357">
    <property type="entry name" value="Arrestin_domain-protein"/>
</dbReference>
<dbReference type="Proteomes" id="UP000242638">
    <property type="component" value="Unassembled WGS sequence"/>
</dbReference>